<sequence length="214" mass="24969">MKNIQPMIIAIAGGSGSGKTTITQSIIAKIKSDTNLKVATVCLDNYYQPFSELTLEQRKKLNYDDPNSFDFDQIYHDLLSLSNHKSIKMPIYDYKNYTRSDSFIEVVPSDVILYEGILSLYDPRILELSKFKLYIDTPSDERLARRIERDCLERARDIKQVLNQWRNQVRVMHRKYVQKQKEDANLILPWYTLNHEGMSIIQNAIIKIAQGNEF</sequence>
<reference evidence="7 8" key="1">
    <citation type="journal article" date="2017" name="Int. J. Syst. Evol. Microbiol.">
        <title>Mycoplasma tullyi sp. nov., isolated from penguins of the genus Spheniscus.</title>
        <authorList>
            <person name="Yavari C.A."/>
            <person name="Ramirez A.S."/>
            <person name="Nicholas R.A.J."/>
            <person name="Radford A.D."/>
            <person name="Darby A.C."/>
            <person name="Bradbury J.M."/>
        </authorList>
    </citation>
    <scope>NUCLEOTIDE SEQUENCE [LARGE SCALE GENOMIC DNA]</scope>
    <source>
        <strain evidence="7 8">56A97T</strain>
    </source>
</reference>
<comment type="catalytic activity">
    <reaction evidence="5">
        <text>uridine + ATP = UMP + ADP + H(+)</text>
        <dbReference type="Rhea" id="RHEA:16825"/>
        <dbReference type="ChEBI" id="CHEBI:15378"/>
        <dbReference type="ChEBI" id="CHEBI:16704"/>
        <dbReference type="ChEBI" id="CHEBI:30616"/>
        <dbReference type="ChEBI" id="CHEBI:57865"/>
        <dbReference type="ChEBI" id="CHEBI:456216"/>
        <dbReference type="EC" id="2.7.1.48"/>
    </reaction>
</comment>
<dbReference type="CDD" id="cd02023">
    <property type="entry name" value="UMPK"/>
    <property type="match status" value="1"/>
</dbReference>
<organism evidence="7 8">
    <name type="scientific">Mycoplasma tullyi</name>
    <dbReference type="NCBI Taxonomy" id="1612150"/>
    <lineage>
        <taxon>Bacteria</taxon>
        <taxon>Bacillati</taxon>
        <taxon>Mycoplasmatota</taxon>
        <taxon>Mollicutes</taxon>
        <taxon>Mycoplasmataceae</taxon>
        <taxon>Mycoplasma</taxon>
    </lineage>
</organism>
<dbReference type="UniPathway" id="UPA00579">
    <property type="reaction ID" value="UER00640"/>
</dbReference>
<dbReference type="NCBIfam" id="TIGR00235">
    <property type="entry name" value="udk"/>
    <property type="match status" value="1"/>
</dbReference>
<dbReference type="SUPFAM" id="SSF52540">
    <property type="entry name" value="P-loop containing nucleoside triphosphate hydrolases"/>
    <property type="match status" value="1"/>
</dbReference>
<dbReference type="InterPro" id="IPR000764">
    <property type="entry name" value="Uridine_kinase-like"/>
</dbReference>
<comment type="catalytic activity">
    <reaction evidence="5">
        <text>cytidine + ATP = CMP + ADP + H(+)</text>
        <dbReference type="Rhea" id="RHEA:24674"/>
        <dbReference type="ChEBI" id="CHEBI:15378"/>
        <dbReference type="ChEBI" id="CHEBI:17562"/>
        <dbReference type="ChEBI" id="CHEBI:30616"/>
        <dbReference type="ChEBI" id="CHEBI:60377"/>
        <dbReference type="ChEBI" id="CHEBI:456216"/>
        <dbReference type="EC" id="2.7.1.48"/>
    </reaction>
</comment>
<gene>
    <name evidence="7" type="primary">udk</name>
    <name evidence="7" type="ORF">H3143_02195</name>
</gene>
<dbReference type="GO" id="GO:0004849">
    <property type="term" value="F:uridine kinase activity"/>
    <property type="evidence" value="ECO:0007669"/>
    <property type="project" value="UniProtKB-EC"/>
</dbReference>
<evidence type="ECO:0000256" key="3">
    <source>
        <dbReference type="ARBA" id="ARBA00022741"/>
    </source>
</evidence>
<dbReference type="KEGG" id="mtuy:H3143_02195"/>
<evidence type="ECO:0000259" key="6">
    <source>
        <dbReference type="Pfam" id="PF00485"/>
    </source>
</evidence>
<comment type="pathway">
    <text evidence="5">Pyrimidine metabolism; CTP biosynthesis via salvage pathway; CTP from cytidine: step 1/3.</text>
</comment>
<dbReference type="GO" id="GO:0044211">
    <property type="term" value="P:CTP salvage"/>
    <property type="evidence" value="ECO:0007669"/>
    <property type="project" value="UniProtKB-UniPathway"/>
</dbReference>
<accession>A0A7D7Y5L7</accession>
<keyword evidence="4 5" id="KW-0418">Kinase</keyword>
<keyword evidence="3 5" id="KW-0547">Nucleotide-binding</keyword>
<comment type="similarity">
    <text evidence="5">Belongs to the uridine kinase family.</text>
</comment>
<dbReference type="Pfam" id="PF00485">
    <property type="entry name" value="PRK"/>
    <property type="match status" value="1"/>
</dbReference>
<proteinExistence type="inferred from homology"/>
<evidence type="ECO:0000313" key="8">
    <source>
        <dbReference type="Proteomes" id="UP000514704"/>
    </source>
</evidence>
<keyword evidence="8" id="KW-1185">Reference proteome</keyword>
<dbReference type="InterPro" id="IPR006083">
    <property type="entry name" value="PRK/URK"/>
</dbReference>
<dbReference type="InterPro" id="IPR027417">
    <property type="entry name" value="P-loop_NTPase"/>
</dbReference>
<keyword evidence="5" id="KW-0067">ATP-binding</keyword>
<dbReference type="PANTHER" id="PTHR10285">
    <property type="entry name" value="URIDINE KINASE"/>
    <property type="match status" value="1"/>
</dbReference>
<dbReference type="GO" id="GO:0005524">
    <property type="term" value="F:ATP binding"/>
    <property type="evidence" value="ECO:0007669"/>
    <property type="project" value="UniProtKB-KW"/>
</dbReference>
<evidence type="ECO:0000256" key="2">
    <source>
        <dbReference type="ARBA" id="ARBA00022679"/>
    </source>
</evidence>
<dbReference type="EMBL" id="CP059674">
    <property type="protein sequence ID" value="QMT98296.1"/>
    <property type="molecule type" value="Genomic_DNA"/>
</dbReference>
<dbReference type="RefSeq" id="WP_182078583.1">
    <property type="nucleotide sequence ID" value="NZ_CP059674.1"/>
</dbReference>
<dbReference type="GO" id="GO:0005737">
    <property type="term" value="C:cytoplasm"/>
    <property type="evidence" value="ECO:0007669"/>
    <property type="project" value="UniProtKB-SubCell"/>
</dbReference>
<dbReference type="AlphaFoldDB" id="A0A7D7Y5L7"/>
<evidence type="ECO:0000256" key="1">
    <source>
        <dbReference type="ARBA" id="ARBA00004690"/>
    </source>
</evidence>
<dbReference type="GO" id="GO:0044206">
    <property type="term" value="P:UMP salvage"/>
    <property type="evidence" value="ECO:0007669"/>
    <property type="project" value="UniProtKB-UniPathway"/>
</dbReference>
<keyword evidence="5" id="KW-0963">Cytoplasm</keyword>
<dbReference type="EC" id="2.7.1.48" evidence="5"/>
<name>A0A7D7Y5L7_9MOLU</name>
<evidence type="ECO:0000256" key="4">
    <source>
        <dbReference type="ARBA" id="ARBA00022777"/>
    </source>
</evidence>
<protein>
    <recommendedName>
        <fullName evidence="5">Uridine kinase</fullName>
        <ecNumber evidence="5">2.7.1.48</ecNumber>
    </recommendedName>
</protein>
<comment type="subcellular location">
    <subcellularLocation>
        <location evidence="5">Cytoplasm</location>
    </subcellularLocation>
</comment>
<dbReference type="PRINTS" id="PR00988">
    <property type="entry name" value="URIDINKINASE"/>
</dbReference>
<dbReference type="Gene3D" id="3.40.50.300">
    <property type="entry name" value="P-loop containing nucleotide triphosphate hydrolases"/>
    <property type="match status" value="1"/>
</dbReference>
<dbReference type="UniPathway" id="UPA00574">
    <property type="reaction ID" value="UER00637"/>
</dbReference>
<dbReference type="NCBIfam" id="NF004018">
    <property type="entry name" value="PRK05480.1"/>
    <property type="match status" value="1"/>
</dbReference>
<keyword evidence="2 5" id="KW-0808">Transferase</keyword>
<evidence type="ECO:0000313" key="7">
    <source>
        <dbReference type="EMBL" id="QMT98296.1"/>
    </source>
</evidence>
<comment type="pathway">
    <text evidence="1 5">Pyrimidine metabolism; UMP biosynthesis via salvage pathway; UMP from uridine: step 1/1.</text>
</comment>
<feature type="domain" description="Phosphoribulokinase/uridine kinase" evidence="6">
    <location>
        <begin position="8"/>
        <end position="190"/>
    </location>
</feature>
<evidence type="ECO:0000256" key="5">
    <source>
        <dbReference type="RuleBase" id="RU003825"/>
    </source>
</evidence>
<dbReference type="Proteomes" id="UP000514704">
    <property type="component" value="Chromosome"/>
</dbReference>